<protein>
    <submittedName>
        <fullName evidence="3">Carboxylesterase/lipase family protein</fullName>
    </submittedName>
</protein>
<comment type="caution">
    <text evidence="3">The sequence shown here is derived from an EMBL/GenBank/DDBJ whole genome shotgun (WGS) entry which is preliminary data.</text>
</comment>
<dbReference type="PANTHER" id="PTHR11559">
    <property type="entry name" value="CARBOXYLESTERASE"/>
    <property type="match status" value="1"/>
</dbReference>
<proteinExistence type="predicted"/>
<reference evidence="3 4" key="1">
    <citation type="submission" date="2020-03" db="EMBL/GenBank/DDBJ databases">
        <title>Isolation and identification of active actinomycetes.</title>
        <authorList>
            <person name="Sun X."/>
        </authorList>
    </citation>
    <scope>NUCLEOTIDE SEQUENCE [LARGE SCALE GENOMIC DNA]</scope>
    <source>
        <strain evidence="3 4">NEAU-D13</strain>
    </source>
</reference>
<dbReference type="InterPro" id="IPR029058">
    <property type="entry name" value="AB_hydrolase_fold"/>
</dbReference>
<feature type="compositionally biased region" description="Low complexity" evidence="1">
    <location>
        <begin position="41"/>
        <end position="51"/>
    </location>
</feature>
<feature type="region of interest" description="Disordered" evidence="1">
    <location>
        <begin position="1"/>
        <end position="64"/>
    </location>
</feature>
<dbReference type="EMBL" id="JAAMPJ010000003">
    <property type="protein sequence ID" value="NGY60001.1"/>
    <property type="molecule type" value="Genomic_DNA"/>
</dbReference>
<keyword evidence="4" id="KW-1185">Reference proteome</keyword>
<evidence type="ECO:0000256" key="1">
    <source>
        <dbReference type="SAM" id="MobiDB-lite"/>
    </source>
</evidence>
<accession>A0A7C9VV72</accession>
<gene>
    <name evidence="3" type="ORF">G7043_13820</name>
</gene>
<sequence length="376" mass="39538">MVGHRPPGRGGGPRRRGHRGTRDLRTGHAVPGARGGRGRGRSPAAGAAAGDGRTGGGPGDRRDAAERAVEAGAGGGEPAGAAGVAPGVGAGLNAHLGIRYAEPPVGPLRFHPPVDCDGEPTGAFGDAHTLNVWSAMDGPVILWIHGGANTVGSSAQPEYAGDFLASLGVVFVSCNYRLAADGYGALEGFQHNRGLRDVVSALRWIQRNIARYGGDPGNVTVAGQSSGAQTVASLMVMPEARGLFHRAIAHSLAGRFFTPDEAVEVQRAAELDVLYQPIVDGDTLPRSPLEGPYDVDLLVCHTADEDPELFQRPTTRFADEHGRAFRSIYARTPAHHGADVPDMFRGDIARAWASFARDGDPGWPREELKRWVNSPS</sequence>
<dbReference type="InterPro" id="IPR050309">
    <property type="entry name" value="Type-B_Carboxylest/Lipase"/>
</dbReference>
<dbReference type="SUPFAM" id="SSF53474">
    <property type="entry name" value="alpha/beta-Hydrolases"/>
    <property type="match status" value="1"/>
</dbReference>
<organism evidence="3 4">
    <name type="scientific">Lentzea alba</name>
    <dbReference type="NCBI Taxonomy" id="2714351"/>
    <lineage>
        <taxon>Bacteria</taxon>
        <taxon>Bacillati</taxon>
        <taxon>Actinomycetota</taxon>
        <taxon>Actinomycetes</taxon>
        <taxon>Pseudonocardiales</taxon>
        <taxon>Pseudonocardiaceae</taxon>
        <taxon>Lentzea</taxon>
    </lineage>
</organism>
<name>A0A7C9VV72_9PSEU</name>
<evidence type="ECO:0000313" key="4">
    <source>
        <dbReference type="Proteomes" id="UP000481360"/>
    </source>
</evidence>
<dbReference type="Proteomes" id="UP000481360">
    <property type="component" value="Unassembled WGS sequence"/>
</dbReference>
<dbReference type="AlphaFoldDB" id="A0A7C9VV72"/>
<evidence type="ECO:0000259" key="2">
    <source>
        <dbReference type="Pfam" id="PF00135"/>
    </source>
</evidence>
<feature type="domain" description="Carboxylesterase type B" evidence="2">
    <location>
        <begin position="129"/>
        <end position="251"/>
    </location>
</feature>
<evidence type="ECO:0000313" key="3">
    <source>
        <dbReference type="EMBL" id="NGY60001.1"/>
    </source>
</evidence>
<dbReference type="Gene3D" id="3.40.50.1820">
    <property type="entry name" value="alpha/beta hydrolase"/>
    <property type="match status" value="1"/>
</dbReference>
<dbReference type="InterPro" id="IPR002018">
    <property type="entry name" value="CarbesteraseB"/>
</dbReference>
<dbReference type="Pfam" id="PF00135">
    <property type="entry name" value="COesterase"/>
    <property type="match status" value="1"/>
</dbReference>